<evidence type="ECO:0000313" key="2">
    <source>
        <dbReference type="EMBL" id="VEL12266.1"/>
    </source>
</evidence>
<evidence type="ECO:0000256" key="1">
    <source>
        <dbReference type="SAM" id="MobiDB-lite"/>
    </source>
</evidence>
<feature type="compositionally biased region" description="Polar residues" evidence="1">
    <location>
        <begin position="377"/>
        <end position="395"/>
    </location>
</feature>
<dbReference type="EMBL" id="CAAALY010014253">
    <property type="protein sequence ID" value="VEL12266.1"/>
    <property type="molecule type" value="Genomic_DNA"/>
</dbReference>
<keyword evidence="3" id="KW-1185">Reference proteome</keyword>
<reference evidence="2" key="1">
    <citation type="submission" date="2018-11" db="EMBL/GenBank/DDBJ databases">
        <authorList>
            <consortium name="Pathogen Informatics"/>
        </authorList>
    </citation>
    <scope>NUCLEOTIDE SEQUENCE</scope>
</reference>
<protein>
    <submittedName>
        <fullName evidence="2">Uncharacterized protein</fullName>
    </submittedName>
</protein>
<feature type="region of interest" description="Disordered" evidence="1">
    <location>
        <begin position="330"/>
        <end position="359"/>
    </location>
</feature>
<comment type="caution">
    <text evidence="2">The sequence shown here is derived from an EMBL/GenBank/DDBJ whole genome shotgun (WGS) entry which is preliminary data.</text>
</comment>
<organism evidence="2 3">
    <name type="scientific">Protopolystoma xenopodis</name>
    <dbReference type="NCBI Taxonomy" id="117903"/>
    <lineage>
        <taxon>Eukaryota</taxon>
        <taxon>Metazoa</taxon>
        <taxon>Spiralia</taxon>
        <taxon>Lophotrochozoa</taxon>
        <taxon>Platyhelminthes</taxon>
        <taxon>Monogenea</taxon>
        <taxon>Polyopisthocotylea</taxon>
        <taxon>Polystomatidea</taxon>
        <taxon>Polystomatidae</taxon>
        <taxon>Protopolystoma</taxon>
    </lineage>
</organism>
<dbReference type="AlphaFoldDB" id="A0A448WI76"/>
<gene>
    <name evidence="2" type="ORF">PXEA_LOCUS5706</name>
</gene>
<name>A0A448WI76_9PLAT</name>
<feature type="region of interest" description="Disordered" evidence="1">
    <location>
        <begin position="375"/>
        <end position="411"/>
    </location>
</feature>
<proteinExistence type="predicted"/>
<accession>A0A448WI76</accession>
<dbReference type="Proteomes" id="UP000784294">
    <property type="component" value="Unassembled WGS sequence"/>
</dbReference>
<sequence>MDPLSFDRSPLDSAVGDPLIENELLSTGSADRLTSSLPSSSPLLLSMLPTSTPTQTANPSCGLTLSATTALDLLHQFHQQMQKQMNSPGFPSSLQSTTLPSYPSVLPPSVPFPRAASPPLSASNPLLDHFNPSSISVARTTSGLHILTPHPTNLLPQPSLATVGPCLPFSPDAQTYIGRNSTKFHDLLPQKSASLLPQQLNAGLFEPGHLETDFSKSLQSVADSLSCKSVSSTASPMPTNTEAFECQSTFASLLTCDTFLPGRQGRFLDVSVDETDKLSIPQEAGVSLETSASTSHWMPQNPAAPQGCDGMDLPNEGVYDLSVGLDRSVGQVGAPSSMVRDETDKHAGRRLRQTSNNLAKPIELPSRMKRLLRVRIPSSSGSEKPTILSNSSAGGRQTGELRLPVNHSANI</sequence>
<evidence type="ECO:0000313" key="3">
    <source>
        <dbReference type="Proteomes" id="UP000784294"/>
    </source>
</evidence>